<organism evidence="1 2">
    <name type="scientific">Pseudomonas putida</name>
    <name type="common">Arthrobacter siderocapsulatus</name>
    <dbReference type="NCBI Taxonomy" id="303"/>
    <lineage>
        <taxon>Bacteria</taxon>
        <taxon>Pseudomonadati</taxon>
        <taxon>Pseudomonadota</taxon>
        <taxon>Gammaproteobacteria</taxon>
        <taxon>Pseudomonadales</taxon>
        <taxon>Pseudomonadaceae</taxon>
        <taxon>Pseudomonas</taxon>
    </lineage>
</organism>
<evidence type="ECO:0000313" key="2">
    <source>
        <dbReference type="Proteomes" id="UP000637061"/>
    </source>
</evidence>
<gene>
    <name evidence="1" type="ORF">JEU22_02100</name>
</gene>
<evidence type="ECO:0000313" key="1">
    <source>
        <dbReference type="EMBL" id="MBI6882693.1"/>
    </source>
</evidence>
<dbReference type="RefSeq" id="WP_198746301.1">
    <property type="nucleotide sequence ID" value="NZ_JAEHTE010000001.1"/>
</dbReference>
<sequence>MRHSWSDFMGFNAVTHGVCNAGRPWNGKCSTFGDLVLKNGEKPDLGDPGLSSLFRAVGLKNVYEDTKISNFDEQLRSWNASHYQEGPGQHDMSLIRDLREECREFGWREVDGVMEALFGVIPSKIFLSSRWKLDPTDPGLDGGDCYTLELDVKGKKKTAAGGEVSFDFPDRWRAASSTPDRTLRMLQPLIDEHYDRFVSAENTQPLSRALEMADSSAPYRVTVRRNGRSISQIPVEPAEAGNGMVIKWAKINLLSDERSLVEALAGIAPAPEAKRIWGRHLQNDLGM</sequence>
<accession>A0A8I1ECD3</accession>
<protein>
    <submittedName>
        <fullName evidence="1">Uncharacterized protein</fullName>
    </submittedName>
</protein>
<reference evidence="1" key="1">
    <citation type="submission" date="2020-12" db="EMBL/GenBank/DDBJ databases">
        <title>Enhanced detection system for hospital associated transmission using whole genome sequencing surveillance.</title>
        <authorList>
            <person name="Harrison L.H."/>
            <person name="Van Tyne D."/>
            <person name="Marsh J.W."/>
            <person name="Griffith M.P."/>
            <person name="Snyder D.J."/>
            <person name="Cooper V.S."/>
            <person name="Mustapha M."/>
        </authorList>
    </citation>
    <scope>NUCLEOTIDE SEQUENCE</scope>
    <source>
        <strain evidence="1">PSB00042</strain>
    </source>
</reference>
<dbReference type="AlphaFoldDB" id="A0A8I1ECD3"/>
<name>A0A8I1ECD3_PSEPU</name>
<proteinExistence type="predicted"/>
<dbReference type="Proteomes" id="UP000637061">
    <property type="component" value="Unassembled WGS sequence"/>
</dbReference>
<comment type="caution">
    <text evidence="1">The sequence shown here is derived from an EMBL/GenBank/DDBJ whole genome shotgun (WGS) entry which is preliminary data.</text>
</comment>
<dbReference type="EMBL" id="JAEHTE010000001">
    <property type="protein sequence ID" value="MBI6882693.1"/>
    <property type="molecule type" value="Genomic_DNA"/>
</dbReference>